<accession>A0A4Z2IDW8</accession>
<protein>
    <submittedName>
        <fullName evidence="1">Uncharacterized protein</fullName>
    </submittedName>
</protein>
<comment type="caution">
    <text evidence="1">The sequence shown here is derived from an EMBL/GenBank/DDBJ whole genome shotgun (WGS) entry which is preliminary data.</text>
</comment>
<reference evidence="1 2" key="1">
    <citation type="submission" date="2019-03" db="EMBL/GenBank/DDBJ databases">
        <title>First draft genome of Liparis tanakae, snailfish: a comprehensive survey of snailfish specific genes.</title>
        <authorList>
            <person name="Kim W."/>
            <person name="Song I."/>
            <person name="Jeong J.-H."/>
            <person name="Kim D."/>
            <person name="Kim S."/>
            <person name="Ryu S."/>
            <person name="Song J.Y."/>
            <person name="Lee S.K."/>
        </authorList>
    </citation>
    <scope>NUCLEOTIDE SEQUENCE [LARGE SCALE GENOMIC DNA]</scope>
    <source>
        <tissue evidence="1">Muscle</tissue>
    </source>
</reference>
<gene>
    <name evidence="1" type="ORF">EYF80_013567</name>
</gene>
<dbReference type="Proteomes" id="UP000314294">
    <property type="component" value="Unassembled WGS sequence"/>
</dbReference>
<organism evidence="1 2">
    <name type="scientific">Liparis tanakae</name>
    <name type="common">Tanaka's snailfish</name>
    <dbReference type="NCBI Taxonomy" id="230148"/>
    <lineage>
        <taxon>Eukaryota</taxon>
        <taxon>Metazoa</taxon>
        <taxon>Chordata</taxon>
        <taxon>Craniata</taxon>
        <taxon>Vertebrata</taxon>
        <taxon>Euteleostomi</taxon>
        <taxon>Actinopterygii</taxon>
        <taxon>Neopterygii</taxon>
        <taxon>Teleostei</taxon>
        <taxon>Neoteleostei</taxon>
        <taxon>Acanthomorphata</taxon>
        <taxon>Eupercaria</taxon>
        <taxon>Perciformes</taxon>
        <taxon>Cottioidei</taxon>
        <taxon>Cottales</taxon>
        <taxon>Liparidae</taxon>
        <taxon>Liparis</taxon>
    </lineage>
</organism>
<dbReference type="EMBL" id="SRLO01000095">
    <property type="protein sequence ID" value="TNN76279.1"/>
    <property type="molecule type" value="Genomic_DNA"/>
</dbReference>
<proteinExistence type="predicted"/>
<evidence type="ECO:0000313" key="2">
    <source>
        <dbReference type="Proteomes" id="UP000314294"/>
    </source>
</evidence>
<keyword evidence="2" id="KW-1185">Reference proteome</keyword>
<dbReference type="AlphaFoldDB" id="A0A4Z2IDW8"/>
<name>A0A4Z2IDW8_9TELE</name>
<sequence length="68" mass="7675">MKRSLGPDDLYSPSHMLHRQRVNTGNVHRSTFLYPSTSPSTVHLQPVQLQGSHVRYELLHCGDCTCAI</sequence>
<evidence type="ECO:0000313" key="1">
    <source>
        <dbReference type="EMBL" id="TNN76279.1"/>
    </source>
</evidence>